<evidence type="ECO:0000313" key="2">
    <source>
        <dbReference type="EMBL" id="KAJ4434366.1"/>
    </source>
</evidence>
<organism evidence="2 3">
    <name type="scientific">Periplaneta americana</name>
    <name type="common">American cockroach</name>
    <name type="synonym">Blatta americana</name>
    <dbReference type="NCBI Taxonomy" id="6978"/>
    <lineage>
        <taxon>Eukaryota</taxon>
        <taxon>Metazoa</taxon>
        <taxon>Ecdysozoa</taxon>
        <taxon>Arthropoda</taxon>
        <taxon>Hexapoda</taxon>
        <taxon>Insecta</taxon>
        <taxon>Pterygota</taxon>
        <taxon>Neoptera</taxon>
        <taxon>Polyneoptera</taxon>
        <taxon>Dictyoptera</taxon>
        <taxon>Blattodea</taxon>
        <taxon>Blattoidea</taxon>
        <taxon>Blattidae</taxon>
        <taxon>Blattinae</taxon>
        <taxon>Periplaneta</taxon>
    </lineage>
</organism>
<feature type="compositionally biased region" description="Basic and acidic residues" evidence="1">
    <location>
        <begin position="48"/>
        <end position="58"/>
    </location>
</feature>
<name>A0ABQ8SJS2_PERAM</name>
<evidence type="ECO:0000256" key="1">
    <source>
        <dbReference type="SAM" id="MobiDB-lite"/>
    </source>
</evidence>
<sequence length="84" mass="9853">MKTLRKFVGKTRLDKIKNSDLRNQCQIQEIGEWVETRRSQWAAQVSRMPEDRMTRIARDSLSVGKRSPGRPKRRRSDSLELIGL</sequence>
<feature type="region of interest" description="Disordered" evidence="1">
    <location>
        <begin position="44"/>
        <end position="84"/>
    </location>
</feature>
<comment type="caution">
    <text evidence="2">The sequence shown here is derived from an EMBL/GenBank/DDBJ whole genome shotgun (WGS) entry which is preliminary data.</text>
</comment>
<dbReference type="EMBL" id="JAJSOF020000025">
    <property type="protein sequence ID" value="KAJ4434366.1"/>
    <property type="molecule type" value="Genomic_DNA"/>
</dbReference>
<protein>
    <submittedName>
        <fullName evidence="2">Uncharacterized protein</fullName>
    </submittedName>
</protein>
<proteinExistence type="predicted"/>
<dbReference type="Proteomes" id="UP001148838">
    <property type="component" value="Unassembled WGS sequence"/>
</dbReference>
<evidence type="ECO:0000313" key="3">
    <source>
        <dbReference type="Proteomes" id="UP001148838"/>
    </source>
</evidence>
<accession>A0ABQ8SJS2</accession>
<reference evidence="2 3" key="1">
    <citation type="journal article" date="2022" name="Allergy">
        <title>Genome assembly and annotation of Periplaneta americana reveal a comprehensive cockroach allergen profile.</title>
        <authorList>
            <person name="Wang L."/>
            <person name="Xiong Q."/>
            <person name="Saelim N."/>
            <person name="Wang L."/>
            <person name="Nong W."/>
            <person name="Wan A.T."/>
            <person name="Shi M."/>
            <person name="Liu X."/>
            <person name="Cao Q."/>
            <person name="Hui J.H.L."/>
            <person name="Sookrung N."/>
            <person name="Leung T.F."/>
            <person name="Tungtrongchitr A."/>
            <person name="Tsui S.K.W."/>
        </authorList>
    </citation>
    <scope>NUCLEOTIDE SEQUENCE [LARGE SCALE GENOMIC DNA]</scope>
    <source>
        <strain evidence="2">PWHHKU_190912</strain>
    </source>
</reference>
<gene>
    <name evidence="2" type="ORF">ANN_22925</name>
</gene>
<keyword evidence="3" id="KW-1185">Reference proteome</keyword>